<reference evidence="1" key="1">
    <citation type="journal article" date="2021" name="Proc. Natl. Acad. Sci. U.S.A.">
        <title>A Catalog of Tens of Thousands of Viruses from Human Metagenomes Reveals Hidden Associations with Chronic Diseases.</title>
        <authorList>
            <person name="Tisza M.J."/>
            <person name="Buck C.B."/>
        </authorList>
    </citation>
    <scope>NUCLEOTIDE SEQUENCE</scope>
    <source>
        <strain evidence="1">Ctem730</strain>
    </source>
</reference>
<organism evidence="1">
    <name type="scientific">Caudovirales sp. ctem730</name>
    <dbReference type="NCBI Taxonomy" id="2825770"/>
    <lineage>
        <taxon>Viruses</taxon>
        <taxon>Duplodnaviria</taxon>
        <taxon>Heunggongvirae</taxon>
        <taxon>Uroviricota</taxon>
        <taxon>Caudoviricetes</taxon>
    </lineage>
</organism>
<evidence type="ECO:0000313" key="1">
    <source>
        <dbReference type="EMBL" id="DAE09749.1"/>
    </source>
</evidence>
<accession>A0A8S5PT91</accession>
<name>A0A8S5PT91_9CAUD</name>
<sequence length="130" mass="15328">MNQYVFVLNEQGERITSFVDNFVTKEELLVTAKQEWPDAADYIYSADGDAMLDEFMSGKFYVNGKFIEPQPKELTKAEKIAEIRSYYNERFETLEQMVLRRRLINGDILDLQEQFKKLNQEMVLKIKAVK</sequence>
<protein>
    <submittedName>
        <fullName evidence="1">Uncharacterized protein</fullName>
    </submittedName>
</protein>
<dbReference type="EMBL" id="BK015492">
    <property type="protein sequence ID" value="DAE09749.1"/>
    <property type="molecule type" value="Genomic_DNA"/>
</dbReference>
<proteinExistence type="predicted"/>